<dbReference type="AlphaFoldDB" id="A0A5K7S8F9"/>
<dbReference type="EMBL" id="AP018694">
    <property type="protein sequence ID" value="BBE17843.1"/>
    <property type="molecule type" value="Genomic_DNA"/>
</dbReference>
<evidence type="ECO:0008006" key="3">
    <source>
        <dbReference type="Google" id="ProtNLM"/>
    </source>
</evidence>
<keyword evidence="2" id="KW-1185">Reference proteome</keyword>
<reference evidence="1" key="1">
    <citation type="journal article" date="2020" name="Int. J. Syst. Evol. Microbiol.">
        <title>Aquipluma nitroreducens gen. nov. sp. nov., a novel facultatively anaerobic bacterium isolated from a freshwater lake.</title>
        <authorList>
            <person name="Watanabe M."/>
            <person name="Kojima H."/>
            <person name="Fukui M."/>
        </authorList>
    </citation>
    <scope>NUCLEOTIDE SEQUENCE</scope>
    <source>
        <strain evidence="1">MeG22</strain>
    </source>
</reference>
<name>A0A5K7S8F9_9BACT</name>
<gene>
    <name evidence="1" type="ORF">AQPE_2002</name>
</gene>
<dbReference type="Proteomes" id="UP001193389">
    <property type="component" value="Chromosome"/>
</dbReference>
<dbReference type="RefSeq" id="WP_318350806.1">
    <property type="nucleotide sequence ID" value="NZ_AP018694.1"/>
</dbReference>
<dbReference type="SUPFAM" id="SSF52540">
    <property type="entry name" value="P-loop containing nucleoside triphosphate hydrolases"/>
    <property type="match status" value="1"/>
</dbReference>
<dbReference type="InterPro" id="IPR027417">
    <property type="entry name" value="P-loop_NTPase"/>
</dbReference>
<sequence length="345" mass="39569">MERIRMGFNGYNKFTSETPRLSPNFSSEPEYKMSDSYSAKYLYDLNIKELPTLIEPIFPKTGLTVFAGSSDTGKSTFLRQLAISIARGDNDFLGWKINAEHNRVIYVSTEDDKYAISYLLNKVVGEDGNTAGFENLKYVFSLEHPYEDLDALLTETPADCVIIDAFSDLYPGDMNQVNKVRGFMNQFFMLTDKHNCLVIFLHHTGKRTEDLPPSKSNLLGSQGIEGKARQVIELRRDPNDAQYRHVCIVKGNYLTDDMKTHSYKLLFENQYFTMTDDRVDFDNLVVNFDEKKQMKERRISRVVELYSPEISYQEIADRMTSEGMKISKSTVGNDVMEAKSRGLIE</sequence>
<dbReference type="Gene3D" id="3.40.50.300">
    <property type="entry name" value="P-loop containing nucleotide triphosphate hydrolases"/>
    <property type="match status" value="1"/>
</dbReference>
<accession>A0A5K7S8F9</accession>
<dbReference type="Pfam" id="PF13481">
    <property type="entry name" value="AAA_25"/>
    <property type="match status" value="1"/>
</dbReference>
<proteinExistence type="predicted"/>
<dbReference type="KEGG" id="anf:AQPE_2002"/>
<evidence type="ECO:0000313" key="2">
    <source>
        <dbReference type="Proteomes" id="UP001193389"/>
    </source>
</evidence>
<protein>
    <recommendedName>
        <fullName evidence="3">AAA family ATPase</fullName>
    </recommendedName>
</protein>
<organism evidence="1 2">
    <name type="scientific">Aquipluma nitroreducens</name>
    <dbReference type="NCBI Taxonomy" id="2010828"/>
    <lineage>
        <taxon>Bacteria</taxon>
        <taxon>Pseudomonadati</taxon>
        <taxon>Bacteroidota</taxon>
        <taxon>Bacteroidia</taxon>
        <taxon>Marinilabiliales</taxon>
        <taxon>Prolixibacteraceae</taxon>
        <taxon>Aquipluma</taxon>
    </lineage>
</organism>
<evidence type="ECO:0000313" key="1">
    <source>
        <dbReference type="EMBL" id="BBE17843.1"/>
    </source>
</evidence>